<gene>
    <name evidence="1" type="ORF">AXE65_00970</name>
</gene>
<dbReference type="EMBL" id="LSZO01000113">
    <property type="protein sequence ID" value="KXU38580.1"/>
    <property type="molecule type" value="Genomic_DNA"/>
</dbReference>
<keyword evidence="2" id="KW-1185">Reference proteome</keyword>
<protein>
    <submittedName>
        <fullName evidence="1">Uncharacterized protein</fullName>
    </submittedName>
</protein>
<reference evidence="1 2" key="1">
    <citation type="submission" date="2016-02" db="EMBL/GenBank/DDBJ databases">
        <authorList>
            <person name="Wen L."/>
            <person name="He K."/>
            <person name="Yang H."/>
        </authorList>
    </citation>
    <scope>NUCLEOTIDE SEQUENCE [LARGE SCALE GENOMIC DNA]</scope>
    <source>
        <strain evidence="1 2">CV58</strain>
    </source>
</reference>
<dbReference type="OrthoDB" id="6648013at2"/>
<organism evidence="1 2">
    <name type="scientific">Ventosimonas gracilis</name>
    <dbReference type="NCBI Taxonomy" id="1680762"/>
    <lineage>
        <taxon>Bacteria</taxon>
        <taxon>Pseudomonadati</taxon>
        <taxon>Pseudomonadota</taxon>
        <taxon>Gammaproteobacteria</taxon>
        <taxon>Pseudomonadales</taxon>
        <taxon>Ventosimonadaceae</taxon>
        <taxon>Ventosimonas</taxon>
    </lineage>
</organism>
<dbReference type="Proteomes" id="UP000072660">
    <property type="component" value="Unassembled WGS sequence"/>
</dbReference>
<comment type="caution">
    <text evidence="1">The sequence shown here is derived from an EMBL/GenBank/DDBJ whole genome shotgun (WGS) entry which is preliminary data.</text>
</comment>
<sequence length="97" mass="10726">MSDPTHASVALNAQARIESAALLTHFDALVDPRQPGKVIYPLNEVLLPVFTGDVGRSRDLRIALFGIKKREWLRRLMSLGCRNVTTGRLAGAFTRLP</sequence>
<dbReference type="AlphaFoldDB" id="A0A139SVT6"/>
<dbReference type="RefSeq" id="WP_068389083.1">
    <property type="nucleotide sequence ID" value="NZ_LSZO01000113.1"/>
</dbReference>
<accession>A0A139SVT6</accession>
<name>A0A139SVT6_9GAMM</name>
<evidence type="ECO:0000313" key="1">
    <source>
        <dbReference type="EMBL" id="KXU38580.1"/>
    </source>
</evidence>
<evidence type="ECO:0000313" key="2">
    <source>
        <dbReference type="Proteomes" id="UP000072660"/>
    </source>
</evidence>
<proteinExistence type="predicted"/>